<dbReference type="Pfam" id="PF00881">
    <property type="entry name" value="Nitroreductase"/>
    <property type="match status" value="1"/>
</dbReference>
<dbReference type="PANTHER" id="PTHR43745:SF2">
    <property type="entry name" value="NITROREDUCTASE MJ1384-RELATED"/>
    <property type="match status" value="1"/>
</dbReference>
<reference evidence="3 4" key="1">
    <citation type="submission" date="2019-03" db="EMBL/GenBank/DDBJ databases">
        <title>Draft genome sequences of novel Actinobacteria.</title>
        <authorList>
            <person name="Sahin N."/>
            <person name="Ay H."/>
            <person name="Saygin H."/>
        </authorList>
    </citation>
    <scope>NUCLEOTIDE SEQUENCE [LARGE SCALE GENOMIC DNA]</scope>
    <source>
        <strain evidence="3 4">7K502</strain>
    </source>
</reference>
<dbReference type="Proteomes" id="UP000294947">
    <property type="component" value="Unassembled WGS sequence"/>
</dbReference>
<dbReference type="PANTHER" id="PTHR43745">
    <property type="entry name" value="NITROREDUCTASE MJ1384-RELATED"/>
    <property type="match status" value="1"/>
</dbReference>
<evidence type="ECO:0000256" key="1">
    <source>
        <dbReference type="SAM" id="MobiDB-lite"/>
    </source>
</evidence>
<accession>A0A4R4YG71</accession>
<dbReference type="InterPro" id="IPR052544">
    <property type="entry name" value="Bacteriocin_Proc_Enz"/>
</dbReference>
<feature type="domain" description="Nitroreductase" evidence="2">
    <location>
        <begin position="324"/>
        <end position="499"/>
    </location>
</feature>
<sequence>MNTEQSAASARKYLALAEGMPIPEEIDWGDSPTQFKVYRDKPRIPLGYRTTGATPTDRLGQLLLDCYGVTRYRWTTADALRRLIGTRGAEPGGGAKLARNALRPVPSGGSRFPAELYVVAGPGSGIPPGAYHYDAAHHSLVTLRDGDWTPELAAGLGGERSGLTLLTTAFFWKNAFKYGDVTYRLCGLDIGVLIGQILAVAARDRTEARVRYQFADDTLDGLLRLDPMRESVYAAIALGPVERTSGGSRPVEGAELPRTGSGSVAERDWSIAALPLQAEVHQASRRTAERPEAGTKPEVSASAVPGGGTVALPDRRVDPLDGLRARRSSMGYFTPSDLGQDALAALLAAAAEGYRNDLDAPSPTVRHTALLCAVNRVSGLESGVYRYRPEQADLELVRAAPGIGGELQEALLIKLFNLTHTNLCIYPVGEYESGFRAHGDRWYRVQNMEAGILTQRLYLAAAALGLRCHASLGYHVPQTNRLLGIEGTGLTSLLQVMIGSGRAPGDFYEAGWH</sequence>
<dbReference type="SUPFAM" id="SSF55469">
    <property type="entry name" value="FMN-dependent nitroreductase-like"/>
    <property type="match status" value="1"/>
</dbReference>
<dbReference type="InterPro" id="IPR020051">
    <property type="entry name" value="SagB-type_dehydrogenase"/>
</dbReference>
<evidence type="ECO:0000313" key="3">
    <source>
        <dbReference type="EMBL" id="TDD43805.1"/>
    </source>
</evidence>
<comment type="caution">
    <text evidence="3">The sequence shown here is derived from an EMBL/GenBank/DDBJ whole genome shotgun (WGS) entry which is preliminary data.</text>
</comment>
<dbReference type="Gene3D" id="3.40.109.10">
    <property type="entry name" value="NADH Oxidase"/>
    <property type="match status" value="2"/>
</dbReference>
<keyword evidence="4" id="KW-1185">Reference proteome</keyword>
<dbReference type="InterPro" id="IPR000415">
    <property type="entry name" value="Nitroreductase-like"/>
</dbReference>
<evidence type="ECO:0000313" key="4">
    <source>
        <dbReference type="Proteomes" id="UP000294947"/>
    </source>
</evidence>
<dbReference type="AlphaFoldDB" id="A0A4R4YG71"/>
<feature type="region of interest" description="Disordered" evidence="1">
    <location>
        <begin position="283"/>
        <end position="316"/>
    </location>
</feature>
<proteinExistence type="predicted"/>
<dbReference type="OrthoDB" id="3723182at2"/>
<evidence type="ECO:0000259" key="2">
    <source>
        <dbReference type="Pfam" id="PF00881"/>
    </source>
</evidence>
<name>A0A4R4YG71_9PSEU</name>
<dbReference type="CDD" id="cd02142">
    <property type="entry name" value="McbC_SagB-like_oxidoreductase"/>
    <property type="match status" value="1"/>
</dbReference>
<gene>
    <name evidence="3" type="ORF">E1288_25855</name>
</gene>
<organism evidence="3 4">
    <name type="scientific">Saccharopolyspora elongata</name>
    <dbReference type="NCBI Taxonomy" id="2530387"/>
    <lineage>
        <taxon>Bacteria</taxon>
        <taxon>Bacillati</taxon>
        <taxon>Actinomycetota</taxon>
        <taxon>Actinomycetes</taxon>
        <taxon>Pseudonocardiales</taxon>
        <taxon>Pseudonocardiaceae</taxon>
        <taxon>Saccharopolyspora</taxon>
    </lineage>
</organism>
<dbReference type="RefSeq" id="WP_132489385.1">
    <property type="nucleotide sequence ID" value="NZ_SMKW01000037.1"/>
</dbReference>
<dbReference type="InterPro" id="IPR029479">
    <property type="entry name" value="Nitroreductase"/>
</dbReference>
<dbReference type="NCBIfam" id="TIGR03605">
    <property type="entry name" value="antibiot_sagB"/>
    <property type="match status" value="1"/>
</dbReference>
<protein>
    <submittedName>
        <fullName evidence="3">SagB/ThcOx family dehydrogenase</fullName>
    </submittedName>
</protein>
<dbReference type="GO" id="GO:0016491">
    <property type="term" value="F:oxidoreductase activity"/>
    <property type="evidence" value="ECO:0007669"/>
    <property type="project" value="InterPro"/>
</dbReference>
<feature type="compositionally biased region" description="Basic and acidic residues" evidence="1">
    <location>
        <begin position="286"/>
        <end position="295"/>
    </location>
</feature>
<dbReference type="EMBL" id="SMKW01000037">
    <property type="protein sequence ID" value="TDD43805.1"/>
    <property type="molecule type" value="Genomic_DNA"/>
</dbReference>